<proteinExistence type="predicted"/>
<dbReference type="Pfam" id="PF18495">
    <property type="entry name" value="VbhA"/>
    <property type="match status" value="1"/>
</dbReference>
<name>F0J7K0_ACIMA</name>
<organism evidence="2 3">
    <name type="scientific">Acidiphilium multivorum (strain DSM 11245 / JCM 8867 / NBRC 100883 / AIU 301)</name>
    <dbReference type="NCBI Taxonomy" id="926570"/>
    <lineage>
        <taxon>Bacteria</taxon>
        <taxon>Pseudomonadati</taxon>
        <taxon>Pseudomonadota</taxon>
        <taxon>Alphaproteobacteria</taxon>
        <taxon>Acetobacterales</taxon>
        <taxon>Acidocellaceae</taxon>
        <taxon>Acidiphilium</taxon>
    </lineage>
</organism>
<dbReference type="Proteomes" id="UP000007100">
    <property type="component" value="Plasmid pACMV1"/>
</dbReference>
<dbReference type="HOGENOM" id="CLU_196704_0_0_5"/>
<evidence type="ECO:0000259" key="1">
    <source>
        <dbReference type="Pfam" id="PF18495"/>
    </source>
</evidence>
<sequence>MDRLVSKISESEMMQRWRAIEQAHAANNRQGYVHHPELEAVNERCIRGEIDMAGLDRRMIAAIRAGR</sequence>
<keyword evidence="2" id="KW-0614">Plasmid</keyword>
<dbReference type="OrthoDB" id="7277405at2"/>
<protein>
    <recommendedName>
        <fullName evidence="1">Antitoxin VbhA domain-containing protein</fullName>
    </recommendedName>
</protein>
<dbReference type="InterPro" id="IPR041535">
    <property type="entry name" value="VbhA"/>
</dbReference>
<dbReference type="CDD" id="cd11586">
    <property type="entry name" value="VbhA_like"/>
    <property type="match status" value="1"/>
</dbReference>
<dbReference type="RefSeq" id="WP_013635073.1">
    <property type="nucleotide sequence ID" value="NC_015178.1"/>
</dbReference>
<gene>
    <name evidence="2" type="ordered locus">ACMV_P1_02710</name>
</gene>
<dbReference type="AlphaFoldDB" id="F0J7K0"/>
<evidence type="ECO:0000313" key="2">
    <source>
        <dbReference type="EMBL" id="BAJ83067.1"/>
    </source>
</evidence>
<dbReference type="KEGG" id="amv:ACMV_P1_02710"/>
<evidence type="ECO:0000313" key="3">
    <source>
        <dbReference type="Proteomes" id="UP000007100"/>
    </source>
</evidence>
<accession>F0J7K0</accession>
<feature type="domain" description="Antitoxin VbhA" evidence="1">
    <location>
        <begin position="16"/>
        <end position="61"/>
    </location>
</feature>
<geneLocation type="plasmid" evidence="2 3">
    <name>pACMV1</name>
</geneLocation>
<dbReference type="EMBL" id="AP012036">
    <property type="protein sequence ID" value="BAJ83067.1"/>
    <property type="molecule type" value="Genomic_DNA"/>
</dbReference>
<dbReference type="InterPro" id="IPR033788">
    <property type="entry name" value="VbhA-like"/>
</dbReference>
<reference evidence="2 3" key="1">
    <citation type="submission" date="2010-12" db="EMBL/GenBank/DDBJ databases">
        <title>Whole genome sequence of Acidiphilium multivorum AIU301.</title>
        <authorList>
            <person name="Narita-Yamada S."/>
            <person name="Nakamura S."/>
            <person name="Ito N."/>
            <person name="Takarada H."/>
            <person name="Katano Y."/>
            <person name="Nakazawa H."/>
            <person name="Hosoyama A."/>
            <person name="Yamada R."/>
            <person name="Fujita N."/>
        </authorList>
    </citation>
    <scope>NUCLEOTIDE SEQUENCE [LARGE SCALE GENOMIC DNA]</scope>
    <source>
        <strain evidence="3">DSM 11245 / JCM 8867 / AIU301</strain>
        <plasmid evidence="2 3">pACMV1</plasmid>
    </source>
</reference>
<keyword evidence="3" id="KW-1185">Reference proteome</keyword>